<evidence type="ECO:0000313" key="3">
    <source>
        <dbReference type="Proteomes" id="UP000236621"/>
    </source>
</evidence>
<organism evidence="2 3">
    <name type="scientific">Tolypocladium capitatum</name>
    <dbReference type="NCBI Taxonomy" id="45235"/>
    <lineage>
        <taxon>Eukaryota</taxon>
        <taxon>Fungi</taxon>
        <taxon>Dikarya</taxon>
        <taxon>Ascomycota</taxon>
        <taxon>Pezizomycotina</taxon>
        <taxon>Sordariomycetes</taxon>
        <taxon>Hypocreomycetidae</taxon>
        <taxon>Hypocreales</taxon>
        <taxon>Ophiocordycipitaceae</taxon>
        <taxon>Tolypocladium</taxon>
    </lineage>
</organism>
<dbReference type="Pfam" id="PF20354">
    <property type="entry name" value="DUF6649"/>
    <property type="match status" value="1"/>
</dbReference>
<dbReference type="AlphaFoldDB" id="A0A2K3QM24"/>
<name>A0A2K3QM24_9HYPO</name>
<accession>A0A2K3QM24</accession>
<feature type="compositionally biased region" description="Low complexity" evidence="1">
    <location>
        <begin position="217"/>
        <end position="228"/>
    </location>
</feature>
<feature type="region of interest" description="Disordered" evidence="1">
    <location>
        <begin position="1"/>
        <end position="108"/>
    </location>
</feature>
<feature type="compositionally biased region" description="Acidic residues" evidence="1">
    <location>
        <begin position="232"/>
        <end position="244"/>
    </location>
</feature>
<dbReference type="EMBL" id="NRSZ01000235">
    <property type="protein sequence ID" value="PNY28596.1"/>
    <property type="molecule type" value="Genomic_DNA"/>
</dbReference>
<sequence>MRVQGAGGQLQSPSAPGGASPRLPQGPLPQGPLPQGSSTTTATPQPGRKRKAEPHDNERLSKRLGLLNLEPHGSKLHSLRVGTPAPSPDPTGPIQPSNPSNLPRDDSMQMQLDDSKHKVYVYNIDDELSSDSEGEEGSLVFPPYIDKHLKENRIPPHILANSEGELAGMQMVLYSDPKSLTVPEGRDSVRKAIIEARHRVRERQRRERDGTAPRDNTSTTTSKMSQTQVMEPQDDDDGDVMDMD</sequence>
<keyword evidence="3" id="KW-1185">Reference proteome</keyword>
<evidence type="ECO:0000256" key="1">
    <source>
        <dbReference type="SAM" id="MobiDB-lite"/>
    </source>
</evidence>
<evidence type="ECO:0000313" key="2">
    <source>
        <dbReference type="EMBL" id="PNY28596.1"/>
    </source>
</evidence>
<proteinExistence type="predicted"/>
<dbReference type="InterPro" id="IPR046591">
    <property type="entry name" value="DUF6649"/>
</dbReference>
<reference evidence="2 3" key="1">
    <citation type="submission" date="2017-08" db="EMBL/GenBank/DDBJ databases">
        <title>Harnessing the power of phylogenomics to disentangle the directionality and signatures of interkingdom host jumping in the parasitic fungal genus Tolypocladium.</title>
        <authorList>
            <person name="Quandt C.A."/>
            <person name="Patterson W."/>
            <person name="Spatafora J.W."/>
        </authorList>
    </citation>
    <scope>NUCLEOTIDE SEQUENCE [LARGE SCALE GENOMIC DNA]</scope>
    <source>
        <strain evidence="2 3">CBS 113982</strain>
    </source>
</reference>
<dbReference type="OrthoDB" id="5345504at2759"/>
<comment type="caution">
    <text evidence="2">The sequence shown here is derived from an EMBL/GenBank/DDBJ whole genome shotgun (WGS) entry which is preliminary data.</text>
</comment>
<gene>
    <name evidence="2" type="ORF">TCAP_01486</name>
</gene>
<feature type="region of interest" description="Disordered" evidence="1">
    <location>
        <begin position="196"/>
        <end position="244"/>
    </location>
</feature>
<protein>
    <submittedName>
        <fullName evidence="2">Uncharacterized protein</fullName>
    </submittedName>
</protein>
<dbReference type="Proteomes" id="UP000236621">
    <property type="component" value="Unassembled WGS sequence"/>
</dbReference>
<dbReference type="STRING" id="45235.A0A2K3QM24"/>